<protein>
    <submittedName>
        <fullName evidence="1">Uncharacterized protein</fullName>
    </submittedName>
</protein>
<accession>A0ACC1R0R9</accession>
<name>A0ACC1R0R9_9HYPO</name>
<organism evidence="1 2">
    <name type="scientific">Lecanicillium saksenae</name>
    <dbReference type="NCBI Taxonomy" id="468837"/>
    <lineage>
        <taxon>Eukaryota</taxon>
        <taxon>Fungi</taxon>
        <taxon>Dikarya</taxon>
        <taxon>Ascomycota</taxon>
        <taxon>Pezizomycotina</taxon>
        <taxon>Sordariomycetes</taxon>
        <taxon>Hypocreomycetidae</taxon>
        <taxon>Hypocreales</taxon>
        <taxon>Cordycipitaceae</taxon>
        <taxon>Lecanicillium</taxon>
    </lineage>
</organism>
<keyword evidence="2" id="KW-1185">Reference proteome</keyword>
<evidence type="ECO:0000313" key="2">
    <source>
        <dbReference type="Proteomes" id="UP001148737"/>
    </source>
</evidence>
<evidence type="ECO:0000313" key="1">
    <source>
        <dbReference type="EMBL" id="KAJ3494738.1"/>
    </source>
</evidence>
<dbReference type="Proteomes" id="UP001148737">
    <property type="component" value="Unassembled WGS sequence"/>
</dbReference>
<comment type="caution">
    <text evidence="1">The sequence shown here is derived from an EMBL/GenBank/DDBJ whole genome shotgun (WGS) entry which is preliminary data.</text>
</comment>
<reference evidence="1" key="1">
    <citation type="submission" date="2022-07" db="EMBL/GenBank/DDBJ databases">
        <title>Genome Sequence of Lecanicillium saksenae.</title>
        <authorList>
            <person name="Buettner E."/>
        </authorList>
    </citation>
    <scope>NUCLEOTIDE SEQUENCE</scope>
    <source>
        <strain evidence="1">VT-O1</strain>
    </source>
</reference>
<sequence>MNLYILCTLFTLGVAAESLRVPHPSGPYSVAYQVQDLTDTSRLDPSAPKGSNALRRILFSVFLPVDTNHMECSPEVLPYLPAETARYYSQLAPSMGLPEDMLGSFEVEFCNLSIDHPYDADIVEFPDGTVIRGDSEGGTETFWVEDIKVRTGDISFIINQLKNGTMMSNIIENFPHKINLANITVFGHSLGGAAAATFILENAHVAKGGLDFDGEIWGSVVNDELDAPFVTVSSAVNNGSIGLENWNPFWEHLRDTKLHLSIANTAHLSYLDIPILLSVYTLPEKFKVTEESVFGKIDGKVMAQTVNGILTAYFELLFGGCAPPLCSLGEQFVEISIERASLVGASC</sequence>
<dbReference type="EMBL" id="JANAKD010000348">
    <property type="protein sequence ID" value="KAJ3494738.1"/>
    <property type="molecule type" value="Genomic_DNA"/>
</dbReference>
<proteinExistence type="predicted"/>
<gene>
    <name evidence="1" type="ORF">NLG97_g3884</name>
</gene>